<dbReference type="EMBL" id="BEHY01000055">
    <property type="protein sequence ID" value="GBD09639.1"/>
    <property type="molecule type" value="Genomic_DNA"/>
</dbReference>
<keyword evidence="1" id="KW-1133">Transmembrane helix</keyword>
<accession>A0A2H5Y878</accession>
<evidence type="ECO:0000313" key="3">
    <source>
        <dbReference type="EMBL" id="GBD09639.1"/>
    </source>
</evidence>
<comment type="caution">
    <text evidence="3">The sequence shown here is derived from an EMBL/GenBank/DDBJ whole genome shotgun (WGS) entry which is preliminary data.</text>
</comment>
<proteinExistence type="predicted"/>
<name>A0A2H5Y878_9CHLR</name>
<feature type="domain" description="DUF6754" evidence="2">
    <location>
        <begin position="9"/>
        <end position="179"/>
    </location>
</feature>
<dbReference type="AlphaFoldDB" id="A0A2H5Y878"/>
<gene>
    <name evidence="3" type="ORF">HRbin22_01897</name>
</gene>
<feature type="transmembrane region" description="Helical" evidence="1">
    <location>
        <begin position="220"/>
        <end position="238"/>
    </location>
</feature>
<protein>
    <recommendedName>
        <fullName evidence="2">DUF6754 domain-containing protein</fullName>
    </recommendedName>
</protein>
<evidence type="ECO:0000259" key="2">
    <source>
        <dbReference type="Pfam" id="PF20539"/>
    </source>
</evidence>
<dbReference type="Pfam" id="PF20539">
    <property type="entry name" value="DUF6754"/>
    <property type="match status" value="1"/>
</dbReference>
<dbReference type="InterPro" id="IPR046642">
    <property type="entry name" value="DUF6754"/>
</dbReference>
<organism evidence="3 4">
    <name type="scientific">Candidatus Thermoflexus japonica</name>
    <dbReference type="NCBI Taxonomy" id="2035417"/>
    <lineage>
        <taxon>Bacteria</taxon>
        <taxon>Bacillati</taxon>
        <taxon>Chloroflexota</taxon>
        <taxon>Thermoflexia</taxon>
        <taxon>Thermoflexales</taxon>
        <taxon>Thermoflexaceae</taxon>
        <taxon>Thermoflexus</taxon>
    </lineage>
</organism>
<keyword evidence="1" id="KW-0472">Membrane</keyword>
<keyword evidence="1" id="KW-0812">Transmembrane</keyword>
<evidence type="ECO:0000313" key="4">
    <source>
        <dbReference type="Proteomes" id="UP000236642"/>
    </source>
</evidence>
<evidence type="ECO:0000256" key="1">
    <source>
        <dbReference type="SAM" id="Phobius"/>
    </source>
</evidence>
<sequence>MISGWLLPLFILLTLLAIRMARRIQIPPRAVESFRRIPRQVGRALEAGQPLHLALGSGGLIGHDAALTLSGGRILQRLTQDGEVWEVLPFVTVADPVALLYARRVLQAASSPQGLSIPPDRVWWAGASPMAYAAGLTLLLGAQPVATSILSGLFREEAVLAGEIGQRYGAHSIFSMPDPGGAAALWPFDPSLAVGEEAFTAPSPEEIPGRQSSLLLAHDLIRWLLIALLILVALGFALR</sequence>
<reference evidence="4" key="1">
    <citation type="submission" date="2017-09" db="EMBL/GenBank/DDBJ databases">
        <title>Metaegenomics of thermophilic ammonia-oxidizing enrichment culture.</title>
        <authorList>
            <person name="Kato S."/>
            <person name="Suzuki K."/>
        </authorList>
    </citation>
    <scope>NUCLEOTIDE SEQUENCE [LARGE SCALE GENOMIC DNA]</scope>
</reference>
<dbReference type="Proteomes" id="UP000236642">
    <property type="component" value="Unassembled WGS sequence"/>
</dbReference>